<gene>
    <name evidence="1" type="ORF">AVEN_53789_1</name>
</gene>
<dbReference type="Proteomes" id="UP000499080">
    <property type="component" value="Unassembled WGS sequence"/>
</dbReference>
<accession>A0A4Y2SGE6</accession>
<organism evidence="1 2">
    <name type="scientific">Araneus ventricosus</name>
    <name type="common">Orbweaver spider</name>
    <name type="synonym">Epeira ventricosa</name>
    <dbReference type="NCBI Taxonomy" id="182803"/>
    <lineage>
        <taxon>Eukaryota</taxon>
        <taxon>Metazoa</taxon>
        <taxon>Ecdysozoa</taxon>
        <taxon>Arthropoda</taxon>
        <taxon>Chelicerata</taxon>
        <taxon>Arachnida</taxon>
        <taxon>Araneae</taxon>
        <taxon>Araneomorphae</taxon>
        <taxon>Entelegynae</taxon>
        <taxon>Araneoidea</taxon>
        <taxon>Araneidae</taxon>
        <taxon>Araneus</taxon>
    </lineage>
</organism>
<keyword evidence="2" id="KW-1185">Reference proteome</keyword>
<proteinExistence type="predicted"/>
<dbReference type="OrthoDB" id="6433789at2759"/>
<sequence>MPFVIKYDYLNGAFNGSLCDRENDGISFLNLRSSINLLFAEPEQKPVHASQFGPVQTSIMAPIDHEQPDVNDEFEESRNINEIVRKTKDNIVNVNRELKAEEFSWFHLFPYDNNGLKEGRPVKIAPLDYFKQRILDSDTHLQRTGYLFYALSMFNRLSAEEFSPHFRHIQPYSNG</sequence>
<dbReference type="AlphaFoldDB" id="A0A4Y2SGE6"/>
<name>A0A4Y2SGE6_ARAVE</name>
<reference evidence="1 2" key="1">
    <citation type="journal article" date="2019" name="Sci. Rep.">
        <title>Orb-weaving spider Araneus ventricosus genome elucidates the spidroin gene catalogue.</title>
        <authorList>
            <person name="Kono N."/>
            <person name="Nakamura H."/>
            <person name="Ohtoshi R."/>
            <person name="Moran D.A.P."/>
            <person name="Shinohara A."/>
            <person name="Yoshida Y."/>
            <person name="Fujiwara M."/>
            <person name="Mori M."/>
            <person name="Tomita M."/>
            <person name="Arakawa K."/>
        </authorList>
    </citation>
    <scope>NUCLEOTIDE SEQUENCE [LARGE SCALE GENOMIC DNA]</scope>
</reference>
<protein>
    <recommendedName>
        <fullName evidence="3">Helitron helicase-like domain-containing protein</fullName>
    </recommendedName>
</protein>
<evidence type="ECO:0008006" key="3">
    <source>
        <dbReference type="Google" id="ProtNLM"/>
    </source>
</evidence>
<comment type="caution">
    <text evidence="1">The sequence shown here is derived from an EMBL/GenBank/DDBJ whole genome shotgun (WGS) entry which is preliminary data.</text>
</comment>
<evidence type="ECO:0000313" key="2">
    <source>
        <dbReference type="Proteomes" id="UP000499080"/>
    </source>
</evidence>
<evidence type="ECO:0000313" key="1">
    <source>
        <dbReference type="EMBL" id="GBN86305.1"/>
    </source>
</evidence>
<dbReference type="EMBL" id="BGPR01021218">
    <property type="protein sequence ID" value="GBN86305.1"/>
    <property type="molecule type" value="Genomic_DNA"/>
</dbReference>